<comment type="caution">
    <text evidence="10">The sequence shown here is derived from an EMBL/GenBank/DDBJ whole genome shotgun (WGS) entry which is preliminary data.</text>
</comment>
<evidence type="ECO:0000256" key="4">
    <source>
        <dbReference type="ARBA" id="ARBA00010858"/>
    </source>
</evidence>
<keyword evidence="11" id="KW-1185">Reference proteome</keyword>
<evidence type="ECO:0000256" key="1">
    <source>
        <dbReference type="ARBA" id="ARBA00002582"/>
    </source>
</evidence>
<keyword evidence="6 9" id="KW-0812">Transmembrane</keyword>
<comment type="function">
    <text evidence="1">May have a structural role to stabilize the lipid body during desiccation of the seed by preventing coalescence of the oil. Probably interacts with both lipid and phospholipid moieties of lipid bodies. May also provide recognition signals for specific lipase anchorage in lipolysis during seedling growth.</text>
</comment>
<feature type="transmembrane region" description="Helical" evidence="9">
    <location>
        <begin position="89"/>
        <end position="114"/>
    </location>
</feature>
<dbReference type="EMBL" id="JAWXYG010000002">
    <property type="protein sequence ID" value="KAK4279966.1"/>
    <property type="molecule type" value="Genomic_DNA"/>
</dbReference>
<evidence type="ECO:0000256" key="6">
    <source>
        <dbReference type="ARBA" id="ARBA00022692"/>
    </source>
</evidence>
<comment type="subcellular location">
    <subcellularLocation>
        <location evidence="3">Lipid droplet</location>
    </subcellularLocation>
    <subcellularLocation>
        <location evidence="2">Membrane</location>
        <topology evidence="2">Multi-pass membrane protein</topology>
    </subcellularLocation>
</comment>
<evidence type="ECO:0000256" key="5">
    <source>
        <dbReference type="ARBA" id="ARBA00022677"/>
    </source>
</evidence>
<name>A0AAE1TCZ3_9FABA</name>
<dbReference type="GO" id="GO:0019915">
    <property type="term" value="P:lipid storage"/>
    <property type="evidence" value="ECO:0007669"/>
    <property type="project" value="TreeGrafter"/>
</dbReference>
<dbReference type="InterPro" id="IPR000136">
    <property type="entry name" value="Oleosin"/>
</dbReference>
<gene>
    <name evidence="10" type="ORF">QN277_011655</name>
</gene>
<evidence type="ECO:0000256" key="9">
    <source>
        <dbReference type="SAM" id="Phobius"/>
    </source>
</evidence>
<comment type="similarity">
    <text evidence="4">Belongs to the oleosin family.</text>
</comment>
<feature type="transmembrane region" description="Helical" evidence="9">
    <location>
        <begin position="54"/>
        <end position="83"/>
    </location>
</feature>
<dbReference type="GO" id="GO:0012511">
    <property type="term" value="C:monolayer-surrounded lipid storage body"/>
    <property type="evidence" value="ECO:0007669"/>
    <property type="project" value="InterPro"/>
</dbReference>
<dbReference type="Pfam" id="PF01277">
    <property type="entry name" value="Oleosin"/>
    <property type="match status" value="1"/>
</dbReference>
<dbReference type="PANTHER" id="PTHR33203">
    <property type="entry name" value="OLEOSIN"/>
    <property type="match status" value="1"/>
</dbReference>
<evidence type="ECO:0000256" key="2">
    <source>
        <dbReference type="ARBA" id="ARBA00004141"/>
    </source>
</evidence>
<reference evidence="10" key="1">
    <citation type="submission" date="2023-10" db="EMBL/GenBank/DDBJ databases">
        <title>Chromosome-level genome of the transformable northern wattle, Acacia crassicarpa.</title>
        <authorList>
            <person name="Massaro I."/>
            <person name="Sinha N.R."/>
            <person name="Poethig S."/>
            <person name="Leichty A.R."/>
        </authorList>
    </citation>
    <scope>NUCLEOTIDE SEQUENCE</scope>
    <source>
        <strain evidence="10">Acra3RX</strain>
        <tissue evidence="10">Leaf</tissue>
    </source>
</reference>
<evidence type="ECO:0000313" key="11">
    <source>
        <dbReference type="Proteomes" id="UP001293593"/>
    </source>
</evidence>
<keyword evidence="8 9" id="KW-0472">Membrane</keyword>
<dbReference type="PANTHER" id="PTHR33203:SF24">
    <property type="entry name" value="OLEOSIN"/>
    <property type="match status" value="1"/>
</dbReference>
<organism evidence="10 11">
    <name type="scientific">Acacia crassicarpa</name>
    <name type="common">northern wattle</name>
    <dbReference type="NCBI Taxonomy" id="499986"/>
    <lineage>
        <taxon>Eukaryota</taxon>
        <taxon>Viridiplantae</taxon>
        <taxon>Streptophyta</taxon>
        <taxon>Embryophyta</taxon>
        <taxon>Tracheophyta</taxon>
        <taxon>Spermatophyta</taxon>
        <taxon>Magnoliopsida</taxon>
        <taxon>eudicotyledons</taxon>
        <taxon>Gunneridae</taxon>
        <taxon>Pentapetalae</taxon>
        <taxon>rosids</taxon>
        <taxon>fabids</taxon>
        <taxon>Fabales</taxon>
        <taxon>Fabaceae</taxon>
        <taxon>Caesalpinioideae</taxon>
        <taxon>mimosoid clade</taxon>
        <taxon>Acacieae</taxon>
        <taxon>Acacia</taxon>
    </lineage>
</organism>
<dbReference type="AlphaFoldDB" id="A0AAE1TCZ3"/>
<evidence type="ECO:0000256" key="7">
    <source>
        <dbReference type="ARBA" id="ARBA00022989"/>
    </source>
</evidence>
<keyword evidence="7 9" id="KW-1133">Transmembrane helix</keyword>
<sequence>MDHSKSKVISTAINNPITFILGQLHNPSELLRVFTYPIPVSFPRRRSVVAGAEMLAIIALIVAGFVVGLTIMCPLIIALSPIWVPATMALSVLAVGFFSVFVFGAVVSAAMTWLPGRFFPTHKPRASAPETTMEKTKSM</sequence>
<proteinExistence type="inferred from homology"/>
<protein>
    <submittedName>
        <fullName evidence="10">Uncharacterized protein</fullName>
    </submittedName>
</protein>
<evidence type="ECO:0000256" key="8">
    <source>
        <dbReference type="ARBA" id="ARBA00023136"/>
    </source>
</evidence>
<dbReference type="GO" id="GO:0016020">
    <property type="term" value="C:membrane"/>
    <property type="evidence" value="ECO:0007669"/>
    <property type="project" value="UniProtKB-SubCell"/>
</dbReference>
<dbReference type="GO" id="GO:0009791">
    <property type="term" value="P:post-embryonic development"/>
    <property type="evidence" value="ECO:0007669"/>
    <property type="project" value="UniProtKB-ARBA"/>
</dbReference>
<dbReference type="Proteomes" id="UP001293593">
    <property type="component" value="Unassembled WGS sequence"/>
</dbReference>
<dbReference type="GO" id="GO:0048608">
    <property type="term" value="P:reproductive structure development"/>
    <property type="evidence" value="ECO:0007669"/>
    <property type="project" value="UniProtKB-ARBA"/>
</dbReference>
<evidence type="ECO:0000313" key="10">
    <source>
        <dbReference type="EMBL" id="KAK4279966.1"/>
    </source>
</evidence>
<keyword evidence="5" id="KW-0551">Lipid droplet</keyword>
<accession>A0AAE1TCZ3</accession>
<evidence type="ECO:0000256" key="3">
    <source>
        <dbReference type="ARBA" id="ARBA00004502"/>
    </source>
</evidence>